<keyword evidence="6 10" id="KW-0418">Kinase</keyword>
<dbReference type="PANTHER" id="PTHR43065">
    <property type="entry name" value="SENSOR HISTIDINE KINASE"/>
    <property type="match status" value="1"/>
</dbReference>
<dbReference type="EC" id="2.7.13.3" evidence="2"/>
<dbReference type="GO" id="GO:0004673">
    <property type="term" value="F:protein histidine kinase activity"/>
    <property type="evidence" value="ECO:0007669"/>
    <property type="project" value="UniProtKB-EC"/>
</dbReference>
<sequence length="129" mass="13769">MQTQLSGDLPLIEGDRVQLQQVLLNLMINALEAMSFASDGIRDLQIQTQRADSDCVLVSVRDSGPGFALENTEQVFAPFYTSKPTGLGMGLSISRSIIDAHGGRLWASSNQPRGAAVQFTVPACSTSPS</sequence>
<dbReference type="PRINTS" id="PR00344">
    <property type="entry name" value="BCTRLSENSOR"/>
</dbReference>
<keyword evidence="3" id="KW-0597">Phosphoprotein</keyword>
<dbReference type="GO" id="GO:0005524">
    <property type="term" value="F:ATP binding"/>
    <property type="evidence" value="ECO:0007669"/>
    <property type="project" value="UniProtKB-KW"/>
</dbReference>
<dbReference type="Gene3D" id="3.30.565.10">
    <property type="entry name" value="Histidine kinase-like ATPase, C-terminal domain"/>
    <property type="match status" value="1"/>
</dbReference>
<dbReference type="SMART" id="SM00387">
    <property type="entry name" value="HATPase_c"/>
    <property type="match status" value="1"/>
</dbReference>
<protein>
    <recommendedName>
        <fullName evidence="2">histidine kinase</fullName>
        <ecNumber evidence="2">2.7.13.3</ecNumber>
    </recommendedName>
</protein>
<keyword evidence="7" id="KW-0067">ATP-binding</keyword>
<dbReference type="SUPFAM" id="SSF55874">
    <property type="entry name" value="ATPase domain of HSP90 chaperone/DNA topoisomerase II/histidine kinase"/>
    <property type="match status" value="1"/>
</dbReference>
<evidence type="ECO:0000256" key="2">
    <source>
        <dbReference type="ARBA" id="ARBA00012438"/>
    </source>
</evidence>
<evidence type="ECO:0000256" key="6">
    <source>
        <dbReference type="ARBA" id="ARBA00022777"/>
    </source>
</evidence>
<evidence type="ECO:0000256" key="7">
    <source>
        <dbReference type="ARBA" id="ARBA00022840"/>
    </source>
</evidence>
<dbReference type="PROSITE" id="PS50109">
    <property type="entry name" value="HIS_KIN"/>
    <property type="match status" value="1"/>
</dbReference>
<dbReference type="KEGG" id="bph:Bphy_5475"/>
<dbReference type="InterPro" id="IPR005467">
    <property type="entry name" value="His_kinase_dom"/>
</dbReference>
<evidence type="ECO:0000256" key="5">
    <source>
        <dbReference type="ARBA" id="ARBA00022741"/>
    </source>
</evidence>
<dbReference type="EMBL" id="CP001044">
    <property type="protein sequence ID" value="ACC74552.1"/>
    <property type="molecule type" value="Genomic_DNA"/>
</dbReference>
<dbReference type="Pfam" id="PF02518">
    <property type="entry name" value="HATPase_c"/>
    <property type="match status" value="1"/>
</dbReference>
<dbReference type="Proteomes" id="UP000001192">
    <property type="component" value="Chromosome 2"/>
</dbReference>
<dbReference type="GO" id="GO:0000160">
    <property type="term" value="P:phosphorelay signal transduction system"/>
    <property type="evidence" value="ECO:0007669"/>
    <property type="project" value="UniProtKB-KW"/>
</dbReference>
<dbReference type="STRING" id="391038.Bphy_5475"/>
<accession>B2JNZ9</accession>
<evidence type="ECO:0000256" key="8">
    <source>
        <dbReference type="ARBA" id="ARBA00023012"/>
    </source>
</evidence>
<proteinExistence type="predicted"/>
<dbReference type="AlphaFoldDB" id="B2JNZ9"/>
<dbReference type="eggNOG" id="COG4191">
    <property type="taxonomic scope" value="Bacteria"/>
</dbReference>
<keyword evidence="8" id="KW-0902">Two-component regulatory system</keyword>
<reference evidence="11" key="1">
    <citation type="journal article" date="2014" name="Stand. Genomic Sci.">
        <title>Complete genome sequence of Burkholderia phymatum STM815(T), a broad host range and efficient nitrogen-fixing symbiont of Mimosa species.</title>
        <authorList>
            <person name="Moulin L."/>
            <person name="Klonowska A."/>
            <person name="Caroline B."/>
            <person name="Booth K."/>
            <person name="Vriezen J.A."/>
            <person name="Melkonian R."/>
            <person name="James E.K."/>
            <person name="Young J.P."/>
            <person name="Bena G."/>
            <person name="Hauser L."/>
            <person name="Land M."/>
            <person name="Kyrpides N."/>
            <person name="Bruce D."/>
            <person name="Chain P."/>
            <person name="Copeland A."/>
            <person name="Pitluck S."/>
            <person name="Woyke T."/>
            <person name="Lizotte-Waniewski M."/>
            <person name="Bristow J."/>
            <person name="Riley M."/>
        </authorList>
    </citation>
    <scope>NUCLEOTIDE SEQUENCE [LARGE SCALE GENOMIC DNA]</scope>
    <source>
        <strain evidence="11">DSM 17167 / CIP 108236 / LMG 21445 / STM815</strain>
    </source>
</reference>
<dbReference type="InterPro" id="IPR004358">
    <property type="entry name" value="Sig_transdc_His_kin-like_C"/>
</dbReference>
<gene>
    <name evidence="10" type="ordered locus">Bphy_5475</name>
</gene>
<dbReference type="InterPro" id="IPR036890">
    <property type="entry name" value="HATPase_C_sf"/>
</dbReference>
<dbReference type="OrthoDB" id="8872837at2"/>
<keyword evidence="5" id="KW-0547">Nucleotide-binding</keyword>
<keyword evidence="4" id="KW-0808">Transferase</keyword>
<comment type="catalytic activity">
    <reaction evidence="1">
        <text>ATP + protein L-histidine = ADP + protein N-phospho-L-histidine.</text>
        <dbReference type="EC" id="2.7.13.3"/>
    </reaction>
</comment>
<dbReference type="PANTHER" id="PTHR43065:SF10">
    <property type="entry name" value="PEROXIDE STRESS-ACTIVATED HISTIDINE KINASE MAK3"/>
    <property type="match status" value="1"/>
</dbReference>
<evidence type="ECO:0000256" key="4">
    <source>
        <dbReference type="ARBA" id="ARBA00022679"/>
    </source>
</evidence>
<feature type="domain" description="Histidine kinase" evidence="9">
    <location>
        <begin position="1"/>
        <end position="125"/>
    </location>
</feature>
<evidence type="ECO:0000313" key="11">
    <source>
        <dbReference type="Proteomes" id="UP000001192"/>
    </source>
</evidence>
<evidence type="ECO:0000259" key="9">
    <source>
        <dbReference type="PROSITE" id="PS50109"/>
    </source>
</evidence>
<evidence type="ECO:0000256" key="1">
    <source>
        <dbReference type="ARBA" id="ARBA00000085"/>
    </source>
</evidence>
<evidence type="ECO:0000256" key="3">
    <source>
        <dbReference type="ARBA" id="ARBA00022553"/>
    </source>
</evidence>
<organism evidence="10 11">
    <name type="scientific">Paraburkholderia phymatum (strain DSM 17167 / CIP 108236 / LMG 21445 / STM815)</name>
    <name type="common">Burkholderia phymatum</name>
    <dbReference type="NCBI Taxonomy" id="391038"/>
    <lineage>
        <taxon>Bacteria</taxon>
        <taxon>Pseudomonadati</taxon>
        <taxon>Pseudomonadota</taxon>
        <taxon>Betaproteobacteria</taxon>
        <taxon>Burkholderiales</taxon>
        <taxon>Burkholderiaceae</taxon>
        <taxon>Paraburkholderia</taxon>
    </lineage>
</organism>
<keyword evidence="11" id="KW-1185">Reference proteome</keyword>
<dbReference type="HOGENOM" id="CLU_000445_89_31_4"/>
<dbReference type="InterPro" id="IPR003594">
    <property type="entry name" value="HATPase_dom"/>
</dbReference>
<name>B2JNZ9_PARP8</name>
<evidence type="ECO:0000313" key="10">
    <source>
        <dbReference type="EMBL" id="ACC74552.1"/>
    </source>
</evidence>